<evidence type="ECO:0000313" key="2">
    <source>
        <dbReference type="Proteomes" id="UP001346149"/>
    </source>
</evidence>
<dbReference type="Proteomes" id="UP001346149">
    <property type="component" value="Unassembled WGS sequence"/>
</dbReference>
<name>A0AAN7LGW7_TRANT</name>
<comment type="caution">
    <text evidence="1">The sequence shown here is derived from an EMBL/GenBank/DDBJ whole genome shotgun (WGS) entry which is preliminary data.</text>
</comment>
<accession>A0AAN7LGW7</accession>
<gene>
    <name evidence="1" type="ORF">SAY86_018787</name>
</gene>
<organism evidence="1 2">
    <name type="scientific">Trapa natans</name>
    <name type="common">Water chestnut</name>
    <dbReference type="NCBI Taxonomy" id="22666"/>
    <lineage>
        <taxon>Eukaryota</taxon>
        <taxon>Viridiplantae</taxon>
        <taxon>Streptophyta</taxon>
        <taxon>Embryophyta</taxon>
        <taxon>Tracheophyta</taxon>
        <taxon>Spermatophyta</taxon>
        <taxon>Magnoliopsida</taxon>
        <taxon>eudicotyledons</taxon>
        <taxon>Gunneridae</taxon>
        <taxon>Pentapetalae</taxon>
        <taxon>rosids</taxon>
        <taxon>malvids</taxon>
        <taxon>Myrtales</taxon>
        <taxon>Lythraceae</taxon>
        <taxon>Trapa</taxon>
    </lineage>
</organism>
<evidence type="ECO:0000313" key="1">
    <source>
        <dbReference type="EMBL" id="KAK4784419.1"/>
    </source>
</evidence>
<protein>
    <submittedName>
        <fullName evidence="1">Uncharacterized protein</fullName>
    </submittedName>
</protein>
<reference evidence="1 2" key="1">
    <citation type="journal article" date="2023" name="Hortic Res">
        <title>Pangenome of water caltrop reveals structural variations and asymmetric subgenome divergence after allopolyploidization.</title>
        <authorList>
            <person name="Zhang X."/>
            <person name="Chen Y."/>
            <person name="Wang L."/>
            <person name="Yuan Y."/>
            <person name="Fang M."/>
            <person name="Shi L."/>
            <person name="Lu R."/>
            <person name="Comes H.P."/>
            <person name="Ma Y."/>
            <person name="Chen Y."/>
            <person name="Huang G."/>
            <person name="Zhou Y."/>
            <person name="Zheng Z."/>
            <person name="Qiu Y."/>
        </authorList>
    </citation>
    <scope>NUCLEOTIDE SEQUENCE [LARGE SCALE GENOMIC DNA]</scope>
    <source>
        <strain evidence="1">F231</strain>
    </source>
</reference>
<dbReference type="EMBL" id="JAXQNO010000014">
    <property type="protein sequence ID" value="KAK4784419.1"/>
    <property type="molecule type" value="Genomic_DNA"/>
</dbReference>
<keyword evidence="2" id="KW-1185">Reference proteome</keyword>
<proteinExistence type="predicted"/>
<dbReference type="AlphaFoldDB" id="A0AAN7LGW7"/>
<sequence>MEMKEIWRRRCFKKGTSPPPIDEDRTLLNSCGCEAKFGQFLWDSELMALGSIQNREKLQKQAGGNSLYIQDSGSY</sequence>